<keyword evidence="3 12" id="KW-0004">4Fe-4S</keyword>
<proteinExistence type="inferred from homology"/>
<comment type="caution">
    <text evidence="15">The sequence shown here is derived from an EMBL/GenBank/DDBJ whole genome shotgun (WGS) entry which is preliminary data.</text>
</comment>
<evidence type="ECO:0000256" key="12">
    <source>
        <dbReference type="HAMAP-Rule" id="MF_01479"/>
    </source>
</evidence>
<dbReference type="STRING" id="37916.MCHLDSM_01808"/>
<gene>
    <name evidence="15" type="primary">whiB3_1</name>
    <name evidence="12" type="synonym">whiB</name>
    <name evidence="15" type="ORF">MCHLDSM_01808</name>
</gene>
<evidence type="ECO:0000259" key="14">
    <source>
        <dbReference type="PROSITE" id="PS51674"/>
    </source>
</evidence>
<dbReference type="GO" id="GO:0045454">
    <property type="term" value="P:cell redox homeostasis"/>
    <property type="evidence" value="ECO:0007669"/>
    <property type="project" value="TreeGrafter"/>
</dbReference>
<evidence type="ECO:0000256" key="8">
    <source>
        <dbReference type="ARBA" id="ARBA00023015"/>
    </source>
</evidence>
<feature type="binding site" evidence="12">
    <location>
        <position position="101"/>
    </location>
    <ligand>
        <name>[4Fe-4S] cluster</name>
        <dbReference type="ChEBI" id="CHEBI:49883"/>
    </ligand>
</feature>
<evidence type="ECO:0000313" key="16">
    <source>
        <dbReference type="Proteomes" id="UP000036513"/>
    </source>
</evidence>
<evidence type="ECO:0000313" key="15">
    <source>
        <dbReference type="EMBL" id="KMO79140.1"/>
    </source>
</evidence>
<evidence type="ECO:0000256" key="7">
    <source>
        <dbReference type="ARBA" id="ARBA00023014"/>
    </source>
</evidence>
<dbReference type="GO" id="GO:0046872">
    <property type="term" value="F:metal ion binding"/>
    <property type="evidence" value="ECO:0007669"/>
    <property type="project" value="UniProtKB-KW"/>
</dbReference>
<dbReference type="GO" id="GO:0035731">
    <property type="term" value="F:dinitrosyl-iron complex binding"/>
    <property type="evidence" value="ECO:0007669"/>
    <property type="project" value="UniProtKB-UniRule"/>
</dbReference>
<feature type="domain" description="4Fe-4S Wbl-type" evidence="14">
    <location>
        <begin position="67"/>
        <end position="131"/>
    </location>
</feature>
<evidence type="ECO:0000256" key="10">
    <source>
        <dbReference type="ARBA" id="ARBA00023157"/>
    </source>
</evidence>
<accession>A0A0J6W7B8</accession>
<dbReference type="EMBL" id="JYNL01000019">
    <property type="protein sequence ID" value="KMO79140.1"/>
    <property type="molecule type" value="Genomic_DNA"/>
</dbReference>
<keyword evidence="5 12" id="KW-0479">Metal-binding</keyword>
<feature type="compositionally biased region" description="Basic and acidic residues" evidence="13">
    <location>
        <begin position="1"/>
        <end position="11"/>
    </location>
</feature>
<keyword evidence="9 12" id="KW-0238">DNA-binding</keyword>
<evidence type="ECO:0000256" key="6">
    <source>
        <dbReference type="ARBA" id="ARBA00023004"/>
    </source>
</evidence>
<feature type="compositionally biased region" description="Basic and acidic residues" evidence="13">
    <location>
        <begin position="27"/>
        <end position="39"/>
    </location>
</feature>
<comment type="PTM">
    <text evidence="12">Upon Fe-S cluster removal intramolecular disulfide bonds are formed.</text>
</comment>
<comment type="similarity">
    <text evidence="2 12">Belongs to the WhiB family.</text>
</comment>
<evidence type="ECO:0000256" key="4">
    <source>
        <dbReference type="ARBA" id="ARBA00022490"/>
    </source>
</evidence>
<dbReference type="Pfam" id="PF02467">
    <property type="entry name" value="Whib"/>
    <property type="match status" value="1"/>
</dbReference>
<comment type="PTM">
    <text evidence="12">The Fe-S cluster can be nitrosylated by nitric oxide (NO).</text>
</comment>
<dbReference type="GO" id="GO:0047134">
    <property type="term" value="F:protein-disulfide reductase [NAD(P)H] activity"/>
    <property type="evidence" value="ECO:0007669"/>
    <property type="project" value="TreeGrafter"/>
</dbReference>
<comment type="function">
    <text evidence="12">Acts as a transcriptional regulator. Probably redox-responsive. The apo- but not holo-form probably binds DNA.</text>
</comment>
<evidence type="ECO:0000256" key="5">
    <source>
        <dbReference type="ARBA" id="ARBA00022723"/>
    </source>
</evidence>
<evidence type="ECO:0000256" key="2">
    <source>
        <dbReference type="ARBA" id="ARBA00006597"/>
    </source>
</evidence>
<keyword evidence="8 12" id="KW-0805">Transcription regulation</keyword>
<comment type="cofactor">
    <cofactor evidence="12">
        <name>[4Fe-4S] cluster</name>
        <dbReference type="ChEBI" id="CHEBI:49883"/>
    </cofactor>
    <text evidence="12">Binds 1 [4Fe-4S] cluster per subunit. Following nitrosylation of the [4Fe-4S] cluster binds 1 [4Fe-8(NO)] cluster per subunit.</text>
</comment>
<feature type="binding site" evidence="12">
    <location>
        <position position="107"/>
    </location>
    <ligand>
        <name>[4Fe-4S] cluster</name>
        <dbReference type="ChEBI" id="CHEBI:49883"/>
    </ligand>
</feature>
<evidence type="ECO:0000256" key="11">
    <source>
        <dbReference type="ARBA" id="ARBA00023163"/>
    </source>
</evidence>
<dbReference type="GO" id="GO:0003677">
    <property type="term" value="F:DNA binding"/>
    <property type="evidence" value="ECO:0007669"/>
    <property type="project" value="UniProtKB-UniRule"/>
</dbReference>
<keyword evidence="16" id="KW-1185">Reference proteome</keyword>
<dbReference type="PATRIC" id="fig|37916.4.peg.1725"/>
<dbReference type="GO" id="GO:0051539">
    <property type="term" value="F:4 iron, 4 sulfur cluster binding"/>
    <property type="evidence" value="ECO:0007669"/>
    <property type="project" value="UniProtKB-UniRule"/>
</dbReference>
<protein>
    <recommendedName>
        <fullName evidence="12">Transcriptional regulator WhiB</fullName>
    </recommendedName>
</protein>
<evidence type="ECO:0000256" key="1">
    <source>
        <dbReference type="ARBA" id="ARBA00004496"/>
    </source>
</evidence>
<feature type="binding site" evidence="12">
    <location>
        <position position="68"/>
    </location>
    <ligand>
        <name>[4Fe-4S] cluster</name>
        <dbReference type="ChEBI" id="CHEBI:49883"/>
    </ligand>
</feature>
<keyword evidence="4 12" id="KW-0963">Cytoplasm</keyword>
<dbReference type="PANTHER" id="PTHR38839">
    <property type="entry name" value="TRANSCRIPTIONAL REGULATOR WHID-RELATED"/>
    <property type="match status" value="1"/>
</dbReference>
<dbReference type="GO" id="GO:0005737">
    <property type="term" value="C:cytoplasm"/>
    <property type="evidence" value="ECO:0007669"/>
    <property type="project" value="UniProtKB-SubCell"/>
</dbReference>
<keyword evidence="6 12" id="KW-0408">Iron</keyword>
<name>A0A0J6W7B8_9MYCO</name>
<evidence type="ECO:0000256" key="9">
    <source>
        <dbReference type="ARBA" id="ARBA00023125"/>
    </source>
</evidence>
<comment type="subcellular location">
    <subcellularLocation>
        <location evidence="1 12">Cytoplasm</location>
    </subcellularLocation>
</comment>
<dbReference type="PROSITE" id="PS51674">
    <property type="entry name" value="4FE4S_WBL"/>
    <property type="match status" value="1"/>
</dbReference>
<dbReference type="InterPro" id="IPR003482">
    <property type="entry name" value="Whib"/>
</dbReference>
<feature type="binding site" evidence="12">
    <location>
        <position position="98"/>
    </location>
    <ligand>
        <name>[4Fe-4S] cluster</name>
        <dbReference type="ChEBI" id="CHEBI:49883"/>
    </ligand>
</feature>
<keyword evidence="7 12" id="KW-0411">Iron-sulfur</keyword>
<dbReference type="GO" id="GO:0045892">
    <property type="term" value="P:negative regulation of DNA-templated transcription"/>
    <property type="evidence" value="ECO:0007669"/>
    <property type="project" value="TreeGrafter"/>
</dbReference>
<feature type="region of interest" description="Disordered" evidence="13">
    <location>
        <begin position="1"/>
        <end position="40"/>
    </location>
</feature>
<dbReference type="PANTHER" id="PTHR38839:SF5">
    <property type="entry name" value="TRANSCRIPTIONAL REGULATOR WHID"/>
    <property type="match status" value="1"/>
</dbReference>
<reference evidence="15 16" key="1">
    <citation type="journal article" date="2015" name="Genome Biol. Evol.">
        <title>Characterization of Three Mycobacterium spp. with Potential Use in Bioremediation by Genome Sequencing and Comparative Genomics.</title>
        <authorList>
            <person name="Das S."/>
            <person name="Pettersson B.M."/>
            <person name="Behra P.R."/>
            <person name="Ramesh M."/>
            <person name="Dasgupta S."/>
            <person name="Bhattacharya A."/>
            <person name="Kirsebom L.A."/>
        </authorList>
    </citation>
    <scope>NUCLEOTIDE SEQUENCE [LARGE SCALE GENOMIC DNA]</scope>
    <source>
        <strain evidence="15 16">DSM 43826</strain>
    </source>
</reference>
<organism evidence="15 16">
    <name type="scientific">Mycolicibacterium chlorophenolicum</name>
    <dbReference type="NCBI Taxonomy" id="37916"/>
    <lineage>
        <taxon>Bacteria</taxon>
        <taxon>Bacillati</taxon>
        <taxon>Actinomycetota</taxon>
        <taxon>Actinomycetes</taxon>
        <taxon>Mycobacteriales</taxon>
        <taxon>Mycobacteriaceae</taxon>
        <taxon>Mycolicibacterium</taxon>
    </lineage>
</organism>
<keyword evidence="10 12" id="KW-1015">Disulfide bond</keyword>
<evidence type="ECO:0000256" key="3">
    <source>
        <dbReference type="ARBA" id="ARBA00022485"/>
    </source>
</evidence>
<dbReference type="HAMAP" id="MF_01479">
    <property type="entry name" value="WhiB"/>
    <property type="match status" value="1"/>
</dbReference>
<dbReference type="InterPro" id="IPR034768">
    <property type="entry name" value="4FE4S_WBL"/>
</dbReference>
<keyword evidence="11 12" id="KW-0804">Transcription</keyword>
<evidence type="ECO:0000256" key="13">
    <source>
        <dbReference type="SAM" id="MobiDB-lite"/>
    </source>
</evidence>
<sequence length="136" mass="15461">MASTATHRDTDPASVAAGAAHTAPECALRHDDPGRDRTAGLRVSPLRHRDRTVDLNPDHWEWQKAARCRGEDLTIFFGADRERGRAQNEREARAKRICAECTVIAECRHYATVHQEPFGVWGGLSERERRRTLRYT</sequence>
<dbReference type="AlphaFoldDB" id="A0A0J6W7B8"/>
<dbReference type="Proteomes" id="UP000036513">
    <property type="component" value="Unassembled WGS sequence"/>
</dbReference>